<dbReference type="GO" id="GO:0016878">
    <property type="term" value="F:acid-thiol ligase activity"/>
    <property type="evidence" value="ECO:0007669"/>
    <property type="project" value="TreeGrafter"/>
</dbReference>
<dbReference type="InterPro" id="IPR042099">
    <property type="entry name" value="ANL_N_sf"/>
</dbReference>
<dbReference type="Pfam" id="PF00501">
    <property type="entry name" value="AMP-binding"/>
    <property type="match status" value="1"/>
</dbReference>
<evidence type="ECO:0000313" key="4">
    <source>
        <dbReference type="EMBL" id="TDP93002.1"/>
    </source>
</evidence>
<comment type="caution">
    <text evidence="4">The sequence shown here is derived from an EMBL/GenBank/DDBJ whole genome shotgun (WGS) entry which is preliminary data.</text>
</comment>
<dbReference type="Gene3D" id="3.40.50.12780">
    <property type="entry name" value="N-terminal domain of ligase-like"/>
    <property type="match status" value="1"/>
</dbReference>
<proteinExistence type="predicted"/>
<evidence type="ECO:0000256" key="1">
    <source>
        <dbReference type="ARBA" id="ARBA00022598"/>
    </source>
</evidence>
<dbReference type="SUPFAM" id="SSF56801">
    <property type="entry name" value="Acetyl-CoA synthetase-like"/>
    <property type="match status" value="1"/>
</dbReference>
<gene>
    <name evidence="4" type="ORF">EV186_107237</name>
</gene>
<reference evidence="4 5" key="1">
    <citation type="submission" date="2019-03" db="EMBL/GenBank/DDBJ databases">
        <title>Genomic Encyclopedia of Type Strains, Phase IV (KMG-IV): sequencing the most valuable type-strain genomes for metagenomic binning, comparative biology and taxonomic classification.</title>
        <authorList>
            <person name="Goeker M."/>
        </authorList>
    </citation>
    <scope>NUCLEOTIDE SEQUENCE [LARGE SCALE GENOMIC DNA]</scope>
    <source>
        <strain evidence="4 5">DSM 45361</strain>
    </source>
</reference>
<dbReference type="EMBL" id="SNXZ01000007">
    <property type="protein sequence ID" value="TDP93002.1"/>
    <property type="molecule type" value="Genomic_DNA"/>
</dbReference>
<dbReference type="PANTHER" id="PTHR43352:SF1">
    <property type="entry name" value="ANTHRANILATE--COA LIGASE"/>
    <property type="match status" value="1"/>
</dbReference>
<evidence type="ECO:0000313" key="5">
    <source>
        <dbReference type="Proteomes" id="UP000295444"/>
    </source>
</evidence>
<feature type="region of interest" description="Disordered" evidence="2">
    <location>
        <begin position="146"/>
        <end position="170"/>
    </location>
</feature>
<dbReference type="RefSeq" id="WP_133853336.1">
    <property type="nucleotide sequence ID" value="NZ_SNXZ01000007.1"/>
</dbReference>
<dbReference type="Proteomes" id="UP000295444">
    <property type="component" value="Unassembled WGS sequence"/>
</dbReference>
<keyword evidence="5" id="KW-1185">Reference proteome</keyword>
<evidence type="ECO:0000256" key="2">
    <source>
        <dbReference type="SAM" id="MobiDB-lite"/>
    </source>
</evidence>
<sequence>MKQGNLRAALAQDPRVGAGNVPLMLAEHGADLDAPRMGFDSAVDGIAAYTLLSLRQLTERVAARAEWFARKGIGRRDPVALPVTSAADVFLNFFALNRLGAIPALMNGNMPLDVAAAYIRRLACAGVVVDADHDALREHDLGAPVLGDAAETGTGDPDQAPPHYRHHGDDPVAITHSSGTTRVPAAVVHSHDSLFAAVRAVRLTEARPYGKVRELSVLPAAHAAGIIVVNQALCNGYEILCLSAQGGPFERSGEVILDAIERWRPTGVFGFAVTWAELARHDLTTRDLSSVRNWSSTGDCAHEAHVRRLVAVGSHLTWTREGAVEVAGSKFIDMLGSTEMGHSAFRITHRLGSDRYDRCVGTPYPFAEVALLDLTTGEEVPDGQVGHCALKSPTLAPGYWNDSAATYRSRFNGYYLTGDLMYRDAEGYYYHVDRASDAIDLGDGNWLYTALCEERLLARIPDVRDCTVLATRQDDGSVVTDVLLVLRDGADTGPGATTEREAAVRATLGEAAARTVRRIETVRDDDMTVGPTGKVRKFVMRQRILAQAQHGR</sequence>
<dbReference type="PANTHER" id="PTHR43352">
    <property type="entry name" value="ACETYL-COA SYNTHETASE"/>
    <property type="match status" value="1"/>
</dbReference>
<protein>
    <submittedName>
        <fullName evidence="4">Acyl-CoA synthetase (AMP-forming)/AMP-acid ligase II</fullName>
    </submittedName>
</protein>
<keyword evidence="1 4" id="KW-0436">Ligase</keyword>
<dbReference type="GO" id="GO:0044550">
    <property type="term" value="P:secondary metabolite biosynthetic process"/>
    <property type="evidence" value="ECO:0007669"/>
    <property type="project" value="TreeGrafter"/>
</dbReference>
<dbReference type="OrthoDB" id="4495845at2"/>
<dbReference type="InterPro" id="IPR000873">
    <property type="entry name" value="AMP-dep_synth/lig_dom"/>
</dbReference>
<accession>A0A4R6S0I7</accession>
<evidence type="ECO:0000259" key="3">
    <source>
        <dbReference type="Pfam" id="PF00501"/>
    </source>
</evidence>
<feature type="domain" description="AMP-dependent synthetase/ligase" evidence="3">
    <location>
        <begin position="48"/>
        <end position="400"/>
    </location>
</feature>
<dbReference type="AlphaFoldDB" id="A0A4R6S0I7"/>
<name>A0A4R6S0I7_LABRH</name>
<organism evidence="4 5">
    <name type="scientific">Labedaea rhizosphaerae</name>
    <dbReference type="NCBI Taxonomy" id="598644"/>
    <lineage>
        <taxon>Bacteria</taxon>
        <taxon>Bacillati</taxon>
        <taxon>Actinomycetota</taxon>
        <taxon>Actinomycetes</taxon>
        <taxon>Pseudonocardiales</taxon>
        <taxon>Pseudonocardiaceae</taxon>
        <taxon>Labedaea</taxon>
    </lineage>
</organism>